<dbReference type="AlphaFoldDB" id="A0AAD5Y1Y7"/>
<evidence type="ECO:0000259" key="1">
    <source>
        <dbReference type="Pfam" id="PF04248"/>
    </source>
</evidence>
<accession>A0AAD5Y1Y7</accession>
<sequence>MNGDTLKRAIEKWKYTGKERPEFAEIPADDQESVWDYPRPPSITSESKQIKIFTKEKILIAKTSYSIKICETSSPPTYYIPLKDVEIQHLSTVKDMNSFCEWKGTAKYYSLNKTGEVCGWYYDDPYPSYAAIKGDEKVTAQEGDYYGIK</sequence>
<dbReference type="Gene3D" id="2.170.150.40">
    <property type="entry name" value="Domain of unknown function (DUF427)"/>
    <property type="match status" value="1"/>
</dbReference>
<proteinExistence type="predicted"/>
<dbReference type="Pfam" id="PF04248">
    <property type="entry name" value="NTP_transf_9"/>
    <property type="match status" value="1"/>
</dbReference>
<dbReference type="EMBL" id="JADGJW010000006">
    <property type="protein sequence ID" value="KAJ3228107.1"/>
    <property type="molecule type" value="Genomic_DNA"/>
</dbReference>
<organism evidence="2 3">
    <name type="scientific">Clydaea vesicula</name>
    <dbReference type="NCBI Taxonomy" id="447962"/>
    <lineage>
        <taxon>Eukaryota</taxon>
        <taxon>Fungi</taxon>
        <taxon>Fungi incertae sedis</taxon>
        <taxon>Chytridiomycota</taxon>
        <taxon>Chytridiomycota incertae sedis</taxon>
        <taxon>Chytridiomycetes</taxon>
        <taxon>Lobulomycetales</taxon>
        <taxon>Lobulomycetaceae</taxon>
        <taxon>Clydaea</taxon>
    </lineage>
</organism>
<evidence type="ECO:0000313" key="2">
    <source>
        <dbReference type="EMBL" id="KAJ3228107.1"/>
    </source>
</evidence>
<dbReference type="InterPro" id="IPR038694">
    <property type="entry name" value="DUF427_sf"/>
</dbReference>
<feature type="domain" description="DUF427" evidence="1">
    <location>
        <begin position="58"/>
        <end position="134"/>
    </location>
</feature>
<keyword evidence="3" id="KW-1185">Reference proteome</keyword>
<comment type="caution">
    <text evidence="2">The sequence shown here is derived from an EMBL/GenBank/DDBJ whole genome shotgun (WGS) entry which is preliminary data.</text>
</comment>
<dbReference type="InterPro" id="IPR007361">
    <property type="entry name" value="DUF427"/>
</dbReference>
<gene>
    <name evidence="2" type="ORF">HK099_006732</name>
</gene>
<reference evidence="2" key="1">
    <citation type="submission" date="2020-05" db="EMBL/GenBank/DDBJ databases">
        <title>Phylogenomic resolution of chytrid fungi.</title>
        <authorList>
            <person name="Stajich J.E."/>
            <person name="Amses K."/>
            <person name="Simmons R."/>
            <person name="Seto K."/>
            <person name="Myers J."/>
            <person name="Bonds A."/>
            <person name="Quandt C.A."/>
            <person name="Barry K."/>
            <person name="Liu P."/>
            <person name="Grigoriev I."/>
            <person name="Longcore J.E."/>
            <person name="James T.Y."/>
        </authorList>
    </citation>
    <scope>NUCLEOTIDE SEQUENCE</scope>
    <source>
        <strain evidence="2">JEL0476</strain>
    </source>
</reference>
<dbReference type="PANTHER" id="PTHR43058">
    <property type="entry name" value="SLR0655 PROTEIN"/>
    <property type="match status" value="1"/>
</dbReference>
<name>A0AAD5Y1Y7_9FUNG</name>
<protein>
    <recommendedName>
        <fullName evidence="1">DUF427 domain-containing protein</fullName>
    </recommendedName>
</protein>
<dbReference type="PANTHER" id="PTHR43058:SF1">
    <property type="entry name" value="DUF427 DOMAIN-CONTAINING PROTEIN"/>
    <property type="match status" value="1"/>
</dbReference>
<evidence type="ECO:0000313" key="3">
    <source>
        <dbReference type="Proteomes" id="UP001211065"/>
    </source>
</evidence>
<dbReference type="Proteomes" id="UP001211065">
    <property type="component" value="Unassembled WGS sequence"/>
</dbReference>